<dbReference type="GO" id="GO:0022857">
    <property type="term" value="F:transmembrane transporter activity"/>
    <property type="evidence" value="ECO:0007669"/>
    <property type="project" value="InterPro"/>
</dbReference>
<dbReference type="InterPro" id="IPR011701">
    <property type="entry name" value="MFS"/>
</dbReference>
<evidence type="ECO:0000313" key="8">
    <source>
        <dbReference type="EMBL" id="KTC96113.1"/>
    </source>
</evidence>
<dbReference type="PANTHER" id="PTHR23504:SF15">
    <property type="entry name" value="MAJOR FACILITATOR SUPERFAMILY (MFS) PROFILE DOMAIN-CONTAINING PROTEIN"/>
    <property type="match status" value="1"/>
</dbReference>
<feature type="transmembrane region" description="Helical" evidence="6">
    <location>
        <begin position="83"/>
        <end position="105"/>
    </location>
</feature>
<keyword evidence="4 6" id="KW-1133">Transmembrane helix</keyword>
<gene>
    <name evidence="8" type="ORF">Lery_1905</name>
</gene>
<feature type="transmembrane region" description="Helical" evidence="6">
    <location>
        <begin position="219"/>
        <end position="241"/>
    </location>
</feature>
<evidence type="ECO:0000256" key="6">
    <source>
        <dbReference type="SAM" id="Phobius"/>
    </source>
</evidence>
<keyword evidence="9" id="KW-1185">Reference proteome</keyword>
<dbReference type="STRING" id="448.Lery_1905"/>
<dbReference type="AlphaFoldDB" id="A0A0W0TKI2"/>
<dbReference type="GO" id="GO:0016020">
    <property type="term" value="C:membrane"/>
    <property type="evidence" value="ECO:0007669"/>
    <property type="project" value="UniProtKB-SubCell"/>
</dbReference>
<keyword evidence="2" id="KW-0813">Transport</keyword>
<dbReference type="PROSITE" id="PS50850">
    <property type="entry name" value="MFS"/>
    <property type="match status" value="1"/>
</dbReference>
<dbReference type="Gene3D" id="1.20.1250.20">
    <property type="entry name" value="MFS general substrate transporter like domains"/>
    <property type="match status" value="1"/>
</dbReference>
<dbReference type="InterPro" id="IPR036259">
    <property type="entry name" value="MFS_trans_sf"/>
</dbReference>
<feature type="transmembrane region" description="Helical" evidence="6">
    <location>
        <begin position="50"/>
        <end position="71"/>
    </location>
</feature>
<evidence type="ECO:0000256" key="3">
    <source>
        <dbReference type="ARBA" id="ARBA00022692"/>
    </source>
</evidence>
<organism evidence="8 9">
    <name type="scientific">Legionella erythra</name>
    <dbReference type="NCBI Taxonomy" id="448"/>
    <lineage>
        <taxon>Bacteria</taxon>
        <taxon>Pseudomonadati</taxon>
        <taxon>Pseudomonadota</taxon>
        <taxon>Gammaproteobacteria</taxon>
        <taxon>Legionellales</taxon>
        <taxon>Legionellaceae</taxon>
        <taxon>Legionella</taxon>
    </lineage>
</organism>
<dbReference type="SUPFAM" id="SSF103473">
    <property type="entry name" value="MFS general substrate transporter"/>
    <property type="match status" value="1"/>
</dbReference>
<dbReference type="InterPro" id="IPR020846">
    <property type="entry name" value="MFS_dom"/>
</dbReference>
<sequence length="396" mass="43638">MPKTAYRTFYLAYTMLFLISLSASIVPPLVGPLFLKQPGLLPGESLYARLNAYSFAVGIYGIGAILGGMLWGGISDRSGEKKTLGYCLFGSLVACLLSIISLIYVNYWLFFIGRALDGLMSGRRAVILSLLMHSDFAKHQVFRVAEMMNALGLCLGPLLCGILVNFKVQVPLYYYASPFLLILIITVINLSFVPAIAVQTLKTPLEETKTKWKDYLNALYMEFFLMQVVWGLYYIAVLPFAILEFHFSNYTIGLLFAGMVLMYLLFLAGTQKILYPRISLNRAKTMAMLFLFSGFASLGFCQGNLTVFMIANLCIVFAFAILNPAYFGAISHAHTTTHQGEAMGIVTSINGMASAITAVTLGSLLAVSLHLPFLLGTVFIAIIHFSSLIRQKRGNT</sequence>
<dbReference type="OrthoDB" id="5653746at2"/>
<dbReference type="Proteomes" id="UP000054773">
    <property type="component" value="Unassembled WGS sequence"/>
</dbReference>
<dbReference type="PATRIC" id="fig|448.7.peg.1996"/>
<feature type="domain" description="Major facilitator superfamily (MFS) profile" evidence="7">
    <location>
        <begin position="8"/>
        <end position="393"/>
    </location>
</feature>
<dbReference type="PANTHER" id="PTHR23504">
    <property type="entry name" value="MAJOR FACILITATOR SUPERFAMILY DOMAIN-CONTAINING PROTEIN 10"/>
    <property type="match status" value="1"/>
</dbReference>
<proteinExistence type="predicted"/>
<comment type="caution">
    <text evidence="8">The sequence shown here is derived from an EMBL/GenBank/DDBJ whole genome shotgun (WGS) entry which is preliminary data.</text>
</comment>
<feature type="transmembrane region" description="Helical" evidence="6">
    <location>
        <begin position="144"/>
        <end position="166"/>
    </location>
</feature>
<dbReference type="EMBL" id="LNYA01000030">
    <property type="protein sequence ID" value="KTC96113.1"/>
    <property type="molecule type" value="Genomic_DNA"/>
</dbReference>
<accession>A0A0W0TKI2</accession>
<protein>
    <submittedName>
        <fullName evidence="8">Transporter of the major facilitator superfamily (MFS)</fullName>
    </submittedName>
</protein>
<reference evidence="8 9" key="1">
    <citation type="submission" date="2015-11" db="EMBL/GenBank/DDBJ databases">
        <title>Genomic analysis of 38 Legionella species identifies large and diverse effector repertoires.</title>
        <authorList>
            <person name="Burstein D."/>
            <person name="Amaro F."/>
            <person name="Zusman T."/>
            <person name="Lifshitz Z."/>
            <person name="Cohen O."/>
            <person name="Gilbert J.A."/>
            <person name="Pupko T."/>
            <person name="Shuman H.A."/>
            <person name="Segal G."/>
        </authorList>
    </citation>
    <scope>NUCLEOTIDE SEQUENCE [LARGE SCALE GENOMIC DNA]</scope>
    <source>
        <strain evidence="8 9">SE-32A-C8</strain>
    </source>
</reference>
<feature type="transmembrane region" description="Helical" evidence="6">
    <location>
        <begin position="247"/>
        <end position="268"/>
    </location>
</feature>
<feature type="transmembrane region" description="Helical" evidence="6">
    <location>
        <begin position="172"/>
        <end position="198"/>
    </location>
</feature>
<feature type="transmembrane region" description="Helical" evidence="6">
    <location>
        <begin position="342"/>
        <end position="365"/>
    </location>
</feature>
<evidence type="ECO:0000256" key="1">
    <source>
        <dbReference type="ARBA" id="ARBA00004141"/>
    </source>
</evidence>
<dbReference type="Pfam" id="PF07690">
    <property type="entry name" value="MFS_1"/>
    <property type="match status" value="1"/>
</dbReference>
<name>A0A0W0TKI2_LEGER</name>
<evidence type="ECO:0000259" key="7">
    <source>
        <dbReference type="PROSITE" id="PS50850"/>
    </source>
</evidence>
<feature type="transmembrane region" description="Helical" evidence="6">
    <location>
        <begin position="371"/>
        <end position="389"/>
    </location>
</feature>
<evidence type="ECO:0000256" key="4">
    <source>
        <dbReference type="ARBA" id="ARBA00022989"/>
    </source>
</evidence>
<comment type="subcellular location">
    <subcellularLocation>
        <location evidence="1">Membrane</location>
        <topology evidence="1">Multi-pass membrane protein</topology>
    </subcellularLocation>
</comment>
<keyword evidence="5 6" id="KW-0472">Membrane</keyword>
<feature type="transmembrane region" description="Helical" evidence="6">
    <location>
        <begin position="9"/>
        <end position="30"/>
    </location>
</feature>
<keyword evidence="3 6" id="KW-0812">Transmembrane</keyword>
<feature type="transmembrane region" description="Helical" evidence="6">
    <location>
        <begin position="306"/>
        <end position="330"/>
    </location>
</feature>
<evidence type="ECO:0000256" key="5">
    <source>
        <dbReference type="ARBA" id="ARBA00023136"/>
    </source>
</evidence>
<evidence type="ECO:0000313" key="9">
    <source>
        <dbReference type="Proteomes" id="UP000054773"/>
    </source>
</evidence>
<dbReference type="RefSeq" id="WP_058527049.1">
    <property type="nucleotide sequence ID" value="NZ_CAAAHY010000007.1"/>
</dbReference>
<evidence type="ECO:0000256" key="2">
    <source>
        <dbReference type="ARBA" id="ARBA00022448"/>
    </source>
</evidence>